<dbReference type="RefSeq" id="WP_182802822.1">
    <property type="nucleotide sequence ID" value="NZ_CP060007.1"/>
</dbReference>
<name>A0A7G5XGD3_9BACT</name>
<accession>A0A7G5XGD3</accession>
<dbReference type="Pfam" id="PF01979">
    <property type="entry name" value="Amidohydro_1"/>
    <property type="match status" value="1"/>
</dbReference>
<dbReference type="InterPro" id="IPR011059">
    <property type="entry name" value="Metal-dep_hydrolase_composite"/>
</dbReference>
<feature type="signal peptide" evidence="1">
    <location>
        <begin position="1"/>
        <end position="20"/>
    </location>
</feature>
<dbReference type="EMBL" id="CP060007">
    <property type="protein sequence ID" value="QNA44536.1"/>
    <property type="molecule type" value="Genomic_DNA"/>
</dbReference>
<protein>
    <submittedName>
        <fullName evidence="3">Amidohydrolase family protein</fullName>
    </submittedName>
</protein>
<dbReference type="Gene3D" id="2.30.40.10">
    <property type="entry name" value="Urease, subunit C, domain 1"/>
    <property type="match status" value="2"/>
</dbReference>
<gene>
    <name evidence="3" type="ORF">H4075_21165</name>
</gene>
<dbReference type="InterPro" id="IPR032466">
    <property type="entry name" value="Metal_Hydrolase"/>
</dbReference>
<dbReference type="KEGG" id="lacs:H4075_21165"/>
<dbReference type="InterPro" id="IPR006680">
    <property type="entry name" value="Amidohydro-rel"/>
</dbReference>
<dbReference type="AlphaFoldDB" id="A0A7G5XGD3"/>
<evidence type="ECO:0000313" key="4">
    <source>
        <dbReference type="Proteomes" id="UP000515344"/>
    </source>
</evidence>
<sequence>MRIIISFFVIAFMLTGPAFSQLKFSDETKKYIEYNDSITVFKNCLLIDGKGNAANPHQTVIISKGKIDWVGDDDKAIIPKGANVIDLNGKTIMPGLVMMHEHMYISAAAVEARYINLKQLPFSFPRLYLAAGATTIRTCGSIEPYSDLRIKKDIDLGLFPGPTMELTAPYIEGKSPRFPQMKDNKSAAEAAAFVNYWADQGFTSFKAYMGVDKTTLKAAIDAAHKRKLKITGHLDVVTYKEAASLGMDHLEHGFMASTDFAVGKKENEPPAPGAAILSLSNLDIKSDSVKQFIQFLIDKKVNITSSLAVFEGSTTTQPLPNQESLFAMSPDTRDYYLQRLATIKSAKGLTPYDKAFATTAKMEKLFYEMGGLLTVGTDPTGNGGILAGYGNWRAIELLVEVDGFTPLEAIKIATQNGSIALELNQTIGTIEPGKSADLLIINGDPSKDIHDLRKILYVFRNGIGYNSKKLFESVKGKVGFN</sequence>
<dbReference type="SUPFAM" id="SSF51556">
    <property type="entry name" value="Metallo-dependent hydrolases"/>
    <property type="match status" value="1"/>
</dbReference>
<dbReference type="GO" id="GO:0016810">
    <property type="term" value="F:hydrolase activity, acting on carbon-nitrogen (but not peptide) bonds"/>
    <property type="evidence" value="ECO:0007669"/>
    <property type="project" value="InterPro"/>
</dbReference>
<feature type="domain" description="Amidohydrolase-related" evidence="2">
    <location>
        <begin position="360"/>
        <end position="462"/>
    </location>
</feature>
<evidence type="ECO:0000256" key="1">
    <source>
        <dbReference type="SAM" id="SignalP"/>
    </source>
</evidence>
<dbReference type="PANTHER" id="PTHR43135:SF3">
    <property type="entry name" value="ALPHA-D-RIBOSE 1-METHYLPHOSPHONATE 5-TRIPHOSPHATE DIPHOSPHATASE"/>
    <property type="match status" value="1"/>
</dbReference>
<evidence type="ECO:0000259" key="2">
    <source>
        <dbReference type="Pfam" id="PF01979"/>
    </source>
</evidence>
<keyword evidence="1" id="KW-0732">Signal</keyword>
<dbReference type="PANTHER" id="PTHR43135">
    <property type="entry name" value="ALPHA-D-RIBOSE 1-METHYLPHOSPHONATE 5-TRIPHOSPHATE DIPHOSPHATASE"/>
    <property type="match status" value="1"/>
</dbReference>
<dbReference type="InterPro" id="IPR051781">
    <property type="entry name" value="Metallo-dep_Hydrolase"/>
</dbReference>
<reference evidence="4" key="1">
    <citation type="submission" date="2020-08" db="EMBL/GenBank/DDBJ databases">
        <title>Lacibacter sp. S13-6-6 genome sequencing.</title>
        <authorList>
            <person name="Jin L."/>
        </authorList>
    </citation>
    <scope>NUCLEOTIDE SEQUENCE [LARGE SCALE GENOMIC DNA]</scope>
    <source>
        <strain evidence="4">S13-6-6</strain>
    </source>
</reference>
<dbReference type="Gene3D" id="3.20.20.140">
    <property type="entry name" value="Metal-dependent hydrolases"/>
    <property type="match status" value="2"/>
</dbReference>
<dbReference type="Proteomes" id="UP000515344">
    <property type="component" value="Chromosome"/>
</dbReference>
<proteinExistence type="predicted"/>
<feature type="chain" id="PRO_5028846688" evidence="1">
    <location>
        <begin position="21"/>
        <end position="481"/>
    </location>
</feature>
<evidence type="ECO:0000313" key="3">
    <source>
        <dbReference type="EMBL" id="QNA44536.1"/>
    </source>
</evidence>
<dbReference type="SUPFAM" id="SSF51338">
    <property type="entry name" value="Composite domain of metallo-dependent hydrolases"/>
    <property type="match status" value="1"/>
</dbReference>
<keyword evidence="4" id="KW-1185">Reference proteome</keyword>
<organism evidence="3 4">
    <name type="scientific">Lacibacter sediminis</name>
    <dbReference type="NCBI Taxonomy" id="2760713"/>
    <lineage>
        <taxon>Bacteria</taxon>
        <taxon>Pseudomonadati</taxon>
        <taxon>Bacteroidota</taxon>
        <taxon>Chitinophagia</taxon>
        <taxon>Chitinophagales</taxon>
        <taxon>Chitinophagaceae</taxon>
        <taxon>Lacibacter</taxon>
    </lineage>
</organism>